<evidence type="ECO:0000313" key="2">
    <source>
        <dbReference type="EMBL" id="ROT72171.1"/>
    </source>
</evidence>
<name>A0A423T6U8_PENVA</name>
<dbReference type="InterPro" id="IPR019332">
    <property type="entry name" value="OSCP1"/>
</dbReference>
<dbReference type="AlphaFoldDB" id="A0A423T6U8"/>
<dbReference type="STRING" id="6689.A0A423T6U8"/>
<comment type="caution">
    <text evidence="2">The sequence shown here is derived from an EMBL/GenBank/DDBJ whole genome shotgun (WGS) entry which is preliminary data.</text>
</comment>
<sequence length="208" mass="22420">MTLRALPFQFLNLGGEMMYIIDHRLRAQNIPTDRANKGQVLPMSPAAACVNPVRVDVAPAPLSVCSPGPCSVPQCVCSAGASEEKISHYCHCGLLSREQPVRPAATNPVLICLNARLASAVVFCLNLDYIVLLVVAHDGTPVDEPVWQLREPGETATVSEQPTPLEEESDQAQGTLRCVPQGIVSTRYLTSPAATPDSHIHVFRETTV</sequence>
<dbReference type="PANTHER" id="PTHR21439:SF0">
    <property type="entry name" value="PROTEIN OSCP1"/>
    <property type="match status" value="1"/>
</dbReference>
<dbReference type="OrthoDB" id="5780965at2759"/>
<dbReference type="GO" id="GO:0005737">
    <property type="term" value="C:cytoplasm"/>
    <property type="evidence" value="ECO:0007669"/>
    <property type="project" value="TreeGrafter"/>
</dbReference>
<evidence type="ECO:0000313" key="3">
    <source>
        <dbReference type="Proteomes" id="UP000283509"/>
    </source>
</evidence>
<accession>A0A423T6U8</accession>
<protein>
    <submittedName>
        <fullName evidence="2">Uncharacterized protein</fullName>
    </submittedName>
</protein>
<feature type="region of interest" description="Disordered" evidence="1">
    <location>
        <begin position="154"/>
        <end position="173"/>
    </location>
</feature>
<organism evidence="2 3">
    <name type="scientific">Penaeus vannamei</name>
    <name type="common">Whiteleg shrimp</name>
    <name type="synonym">Litopenaeus vannamei</name>
    <dbReference type="NCBI Taxonomy" id="6689"/>
    <lineage>
        <taxon>Eukaryota</taxon>
        <taxon>Metazoa</taxon>
        <taxon>Ecdysozoa</taxon>
        <taxon>Arthropoda</taxon>
        <taxon>Crustacea</taxon>
        <taxon>Multicrustacea</taxon>
        <taxon>Malacostraca</taxon>
        <taxon>Eumalacostraca</taxon>
        <taxon>Eucarida</taxon>
        <taxon>Decapoda</taxon>
        <taxon>Dendrobranchiata</taxon>
        <taxon>Penaeoidea</taxon>
        <taxon>Penaeidae</taxon>
        <taxon>Penaeus</taxon>
    </lineage>
</organism>
<dbReference type="PANTHER" id="PTHR21439">
    <property type="entry name" value="OXIDORED-NITRO DOMAIN-CONTAINING PROTEIN"/>
    <property type="match status" value="1"/>
</dbReference>
<evidence type="ECO:0000256" key="1">
    <source>
        <dbReference type="SAM" id="MobiDB-lite"/>
    </source>
</evidence>
<gene>
    <name evidence="2" type="ORF">C7M84_009450</name>
</gene>
<dbReference type="Proteomes" id="UP000283509">
    <property type="component" value="Unassembled WGS sequence"/>
</dbReference>
<proteinExistence type="predicted"/>
<reference evidence="2 3" key="1">
    <citation type="submission" date="2018-04" db="EMBL/GenBank/DDBJ databases">
        <authorList>
            <person name="Zhang X."/>
            <person name="Yuan J."/>
            <person name="Li F."/>
            <person name="Xiang J."/>
        </authorList>
    </citation>
    <scope>NUCLEOTIDE SEQUENCE [LARGE SCALE GENOMIC DNA]</scope>
    <source>
        <tissue evidence="2">Muscle</tissue>
    </source>
</reference>
<dbReference type="EMBL" id="QCYY01002195">
    <property type="protein sequence ID" value="ROT72171.1"/>
    <property type="molecule type" value="Genomic_DNA"/>
</dbReference>
<dbReference type="GO" id="GO:0005886">
    <property type="term" value="C:plasma membrane"/>
    <property type="evidence" value="ECO:0007669"/>
    <property type="project" value="TreeGrafter"/>
</dbReference>
<keyword evidence="3" id="KW-1185">Reference proteome</keyword>
<reference evidence="2 3" key="2">
    <citation type="submission" date="2019-01" db="EMBL/GenBank/DDBJ databases">
        <title>The decoding of complex shrimp genome reveals the adaptation for benthos swimmer, frequently molting mechanism and breeding impact on genome.</title>
        <authorList>
            <person name="Sun Y."/>
            <person name="Gao Y."/>
            <person name="Yu Y."/>
        </authorList>
    </citation>
    <scope>NUCLEOTIDE SEQUENCE [LARGE SCALE GENOMIC DNA]</scope>
    <source>
        <tissue evidence="2">Muscle</tissue>
    </source>
</reference>